<dbReference type="Proteomes" id="UP000298416">
    <property type="component" value="Unassembled WGS sequence"/>
</dbReference>
<comment type="caution">
    <text evidence="1">The sequence shown here is derived from an EMBL/GenBank/DDBJ whole genome shotgun (WGS) entry which is preliminary data.</text>
</comment>
<accession>A0A8X8X2D3</accession>
<organism evidence="1">
    <name type="scientific">Salvia splendens</name>
    <name type="common">Scarlet sage</name>
    <dbReference type="NCBI Taxonomy" id="180675"/>
    <lineage>
        <taxon>Eukaryota</taxon>
        <taxon>Viridiplantae</taxon>
        <taxon>Streptophyta</taxon>
        <taxon>Embryophyta</taxon>
        <taxon>Tracheophyta</taxon>
        <taxon>Spermatophyta</taxon>
        <taxon>Magnoliopsida</taxon>
        <taxon>eudicotyledons</taxon>
        <taxon>Gunneridae</taxon>
        <taxon>Pentapetalae</taxon>
        <taxon>asterids</taxon>
        <taxon>lamiids</taxon>
        <taxon>Lamiales</taxon>
        <taxon>Lamiaceae</taxon>
        <taxon>Nepetoideae</taxon>
        <taxon>Mentheae</taxon>
        <taxon>Salviinae</taxon>
        <taxon>Salvia</taxon>
        <taxon>Salvia subgen. Calosphace</taxon>
        <taxon>core Calosphace</taxon>
    </lineage>
</organism>
<reference evidence="1" key="1">
    <citation type="submission" date="2018-01" db="EMBL/GenBank/DDBJ databases">
        <authorList>
            <person name="Mao J.F."/>
        </authorList>
    </citation>
    <scope>NUCLEOTIDE SEQUENCE</scope>
    <source>
        <strain evidence="1">Huo1</strain>
        <tissue evidence="1">Leaf</tissue>
    </source>
</reference>
<dbReference type="AlphaFoldDB" id="A0A8X8X2D3"/>
<evidence type="ECO:0000313" key="2">
    <source>
        <dbReference type="Proteomes" id="UP000298416"/>
    </source>
</evidence>
<name>A0A8X8X2D3_SALSN</name>
<sequence>MDLSNVIAQKDVTHSSVDVSGSIYGSNDDIYDSCNVVFARQKSTHDVEHDRVDSTMLGNWFDSLKEDMHGSIEDVKKVQGVHYLQSATNEGSRLLVLDRRCKCLSQEKTESLANAGVEAGAVMPELDVSRLSFPQYKPSYVWDKVTQLIEVVVVGNALYLIILRSWLSVFYYFTGDYMFSVYYKQGERGLRYHCPSLATFCGFGERGRSTLLFGVFDHAYLIQEYVADYPEFPPLLYLGAVDMKLQLDISNESIPMVVANACQLSDLSAKQKEEIV</sequence>
<dbReference type="EMBL" id="PNBA02000012">
    <property type="protein sequence ID" value="KAG6406410.1"/>
    <property type="molecule type" value="Genomic_DNA"/>
</dbReference>
<reference evidence="1" key="2">
    <citation type="submission" date="2020-08" db="EMBL/GenBank/DDBJ databases">
        <title>Plant Genome Project.</title>
        <authorList>
            <person name="Zhang R.-G."/>
        </authorList>
    </citation>
    <scope>NUCLEOTIDE SEQUENCE</scope>
    <source>
        <strain evidence="1">Huo1</strain>
        <tissue evidence="1">Leaf</tissue>
    </source>
</reference>
<proteinExistence type="predicted"/>
<protein>
    <submittedName>
        <fullName evidence="1">Uncharacterized protein</fullName>
    </submittedName>
</protein>
<keyword evidence="2" id="KW-1185">Reference proteome</keyword>
<evidence type="ECO:0000313" key="1">
    <source>
        <dbReference type="EMBL" id="KAG6406410.1"/>
    </source>
</evidence>
<gene>
    <name evidence="1" type="ORF">SASPL_134010</name>
</gene>